<organism evidence="6 7">
    <name type="scientific">Bacillus amyloliquefaciens</name>
    <name type="common">Bacillus velezensis</name>
    <dbReference type="NCBI Taxonomy" id="1390"/>
    <lineage>
        <taxon>Bacteria</taxon>
        <taxon>Bacillati</taxon>
        <taxon>Bacillota</taxon>
        <taxon>Bacilli</taxon>
        <taxon>Bacillales</taxon>
        <taxon>Bacillaceae</taxon>
        <taxon>Bacillus</taxon>
        <taxon>Bacillus amyloliquefaciens group</taxon>
    </lineage>
</organism>
<dbReference type="Proteomes" id="UP001222377">
    <property type="component" value="Unassembled WGS sequence"/>
</dbReference>
<reference evidence="6" key="1">
    <citation type="submission" date="2023-02" db="EMBL/GenBank/DDBJ databases">
        <title>Draft Whole-Genome Sequences of Bacillus Strains of Potential Probiotic for Poultry.</title>
        <authorList>
            <person name="Ma L.M."/>
            <person name="Lopez-Guerra N."/>
            <person name="Zhang G."/>
        </authorList>
    </citation>
    <scope>NUCLEOTIDE SEQUENCE</scope>
    <source>
        <strain evidence="6">OSU1013-24</strain>
    </source>
</reference>
<evidence type="ECO:0000256" key="2">
    <source>
        <dbReference type="ARBA" id="ARBA00022448"/>
    </source>
</evidence>
<keyword evidence="3" id="KW-0547">Nucleotide-binding</keyword>
<evidence type="ECO:0000313" key="7">
    <source>
        <dbReference type="Proteomes" id="UP001222377"/>
    </source>
</evidence>
<keyword evidence="4 6" id="KW-0067">ATP-binding</keyword>
<dbReference type="RefSeq" id="WP_021494747.1">
    <property type="nucleotide sequence ID" value="NZ_JARKHX010000002.1"/>
</dbReference>
<dbReference type="SMART" id="SM00382">
    <property type="entry name" value="AAA"/>
    <property type="match status" value="1"/>
</dbReference>
<evidence type="ECO:0000256" key="1">
    <source>
        <dbReference type="ARBA" id="ARBA00005417"/>
    </source>
</evidence>
<dbReference type="InterPro" id="IPR017911">
    <property type="entry name" value="MacB-like_ATP-bd"/>
</dbReference>
<dbReference type="PANTHER" id="PTHR42798">
    <property type="entry name" value="LIPOPROTEIN-RELEASING SYSTEM ATP-BINDING PROTEIN LOLD"/>
    <property type="match status" value="1"/>
</dbReference>
<dbReference type="GO" id="GO:0022857">
    <property type="term" value="F:transmembrane transporter activity"/>
    <property type="evidence" value="ECO:0007669"/>
    <property type="project" value="UniProtKB-ARBA"/>
</dbReference>
<protein>
    <submittedName>
        <fullName evidence="6">ABC transporter ATP-binding protein</fullName>
    </submittedName>
</protein>
<dbReference type="PANTHER" id="PTHR42798:SF4">
    <property type="entry name" value="ABC TRANSPORTER DOMAIN-CONTAINING PROTEIN"/>
    <property type="match status" value="1"/>
</dbReference>
<proteinExistence type="inferred from homology"/>
<comment type="similarity">
    <text evidence="1">Belongs to the ABC transporter superfamily.</text>
</comment>
<accession>A0AAP3YDS9</accession>
<dbReference type="EMBL" id="JARKHX010000002">
    <property type="protein sequence ID" value="MDF4193555.1"/>
    <property type="molecule type" value="Genomic_DNA"/>
</dbReference>
<comment type="caution">
    <text evidence="6">The sequence shown here is derived from an EMBL/GenBank/DDBJ whole genome shotgun (WGS) entry which is preliminary data.</text>
</comment>
<feature type="domain" description="ABC transporter" evidence="5">
    <location>
        <begin position="2"/>
        <end position="219"/>
    </location>
</feature>
<dbReference type="Pfam" id="PF00005">
    <property type="entry name" value="ABC_tran"/>
    <property type="match status" value="1"/>
</dbReference>
<evidence type="ECO:0000256" key="4">
    <source>
        <dbReference type="ARBA" id="ARBA00022840"/>
    </source>
</evidence>
<keyword evidence="2" id="KW-0813">Transport</keyword>
<dbReference type="SUPFAM" id="SSF52540">
    <property type="entry name" value="P-loop containing nucleoside triphosphate hydrolases"/>
    <property type="match status" value="1"/>
</dbReference>
<dbReference type="GO" id="GO:0098796">
    <property type="term" value="C:membrane protein complex"/>
    <property type="evidence" value="ECO:0007669"/>
    <property type="project" value="UniProtKB-ARBA"/>
</dbReference>
<dbReference type="GO" id="GO:0016887">
    <property type="term" value="F:ATP hydrolysis activity"/>
    <property type="evidence" value="ECO:0007669"/>
    <property type="project" value="InterPro"/>
</dbReference>
<dbReference type="FunFam" id="3.40.50.300:FF:000032">
    <property type="entry name" value="Export ABC transporter ATP-binding protein"/>
    <property type="match status" value="1"/>
</dbReference>
<dbReference type="InterPro" id="IPR027417">
    <property type="entry name" value="P-loop_NTPase"/>
</dbReference>
<evidence type="ECO:0000313" key="6">
    <source>
        <dbReference type="EMBL" id="MDF4193555.1"/>
    </source>
</evidence>
<dbReference type="GO" id="GO:0005524">
    <property type="term" value="F:ATP binding"/>
    <property type="evidence" value="ECO:0007669"/>
    <property type="project" value="UniProtKB-KW"/>
</dbReference>
<dbReference type="Gene3D" id="3.40.50.300">
    <property type="entry name" value="P-loop containing nucleotide triphosphate hydrolases"/>
    <property type="match status" value="1"/>
</dbReference>
<dbReference type="InterPro" id="IPR003593">
    <property type="entry name" value="AAA+_ATPase"/>
</dbReference>
<evidence type="ECO:0000259" key="5">
    <source>
        <dbReference type="PROSITE" id="PS50893"/>
    </source>
</evidence>
<evidence type="ECO:0000256" key="3">
    <source>
        <dbReference type="ARBA" id="ARBA00022741"/>
    </source>
</evidence>
<name>A0AAP3YDS9_BACAM</name>
<dbReference type="AlphaFoldDB" id="A0AAP3YDS9"/>
<dbReference type="InterPro" id="IPR003439">
    <property type="entry name" value="ABC_transporter-like_ATP-bd"/>
</dbReference>
<sequence>MIELINIKKNYRDGSIEKEVLKNIKLEIENGEMLAVMGRSGTGKSTILHIMAGLERADSGHYIFKDSDITNLNTRQIGDFRKNNIGFILQNYVLIEEKNVFENVALPLIYSKKTKKEIKEKVFDLLGKMEILDCYSKFPKELSGGQVQRVAIARALINEPELILADEPTGSLDEKTEEIILDLFLKIKEKGKTLVIVTHDQTVADKCDRIVTLKNGVLV</sequence>
<gene>
    <name evidence="6" type="ORF">PV946_07185</name>
</gene>
<dbReference type="CDD" id="cd03255">
    <property type="entry name" value="ABC_MJ0796_LolCDE_FtsE"/>
    <property type="match status" value="1"/>
</dbReference>
<dbReference type="PROSITE" id="PS50893">
    <property type="entry name" value="ABC_TRANSPORTER_2"/>
    <property type="match status" value="1"/>
</dbReference>